<feature type="domain" description="NADPH-dependent reductive aminase-like C-terminal" evidence="5">
    <location>
        <begin position="194"/>
        <end position="320"/>
    </location>
</feature>
<comment type="similarity">
    <text evidence="1">Belongs to the HIBADH-related family.</text>
</comment>
<evidence type="ECO:0008006" key="8">
    <source>
        <dbReference type="Google" id="ProtNLM"/>
    </source>
</evidence>
<name>A0A916NPL6_9BACL</name>
<accession>A0A916NPL6</accession>
<dbReference type="InterPro" id="IPR006115">
    <property type="entry name" value="6PGDH_NADP-bd"/>
</dbReference>
<dbReference type="Pfam" id="PF03446">
    <property type="entry name" value="NAD_binding_2"/>
    <property type="match status" value="1"/>
</dbReference>
<dbReference type="AlphaFoldDB" id="A0A916NPL6"/>
<evidence type="ECO:0000259" key="5">
    <source>
        <dbReference type="Pfam" id="PF21761"/>
    </source>
</evidence>
<dbReference type="Proteomes" id="UP000693672">
    <property type="component" value="Unassembled WGS sequence"/>
</dbReference>
<dbReference type="EMBL" id="CAJVAS010000008">
    <property type="protein sequence ID" value="CAG7621885.1"/>
    <property type="molecule type" value="Genomic_DNA"/>
</dbReference>
<gene>
    <name evidence="6" type="ORF">PAESOLCIP111_02371</name>
</gene>
<dbReference type="InterPro" id="IPR051265">
    <property type="entry name" value="HIBADH-related_NP60_sf"/>
</dbReference>
<dbReference type="InterPro" id="IPR015815">
    <property type="entry name" value="HIBADH-related"/>
</dbReference>
<sequence length="324" mass="32857">MYTVEKQDPNLFISESSMAEEGKETGGAGSGANGRSPVTVLGMGPMGQALAGAFLNNGHPTTVWNRTPGKAGRLVALGAASAATAAEAAAASPLVIVCVLDYDAVHAILEAAGGALNGRAVVCLTADTPERARATAAWAAARGVGYLDGAIMTPAATIGSPAAVVLYSGPQGVYEAHRETLASIGGSAAYLDADPGRAAAYDVALLDLFWTTMSGYAHAVALAGAENIAARDFAVYAQGIAAIMPAIMADLAHQIDEGRYPGSQSNLTSTAAAIDHIIHASQSRGLDVTVLNAVQAMVRRAVDAGHGNDSFSRIAAMLRKKPSA</sequence>
<evidence type="ECO:0000256" key="2">
    <source>
        <dbReference type="ARBA" id="ARBA00023002"/>
    </source>
</evidence>
<keyword evidence="7" id="KW-1185">Reference proteome</keyword>
<dbReference type="PANTHER" id="PTHR43580:SF2">
    <property type="entry name" value="CYTOKINE-LIKE NUCLEAR FACTOR N-PAC"/>
    <property type="match status" value="1"/>
</dbReference>
<evidence type="ECO:0000256" key="1">
    <source>
        <dbReference type="ARBA" id="ARBA00009080"/>
    </source>
</evidence>
<dbReference type="Pfam" id="PF21761">
    <property type="entry name" value="RedAm-like_C"/>
    <property type="match status" value="1"/>
</dbReference>
<proteinExistence type="inferred from homology"/>
<dbReference type="PANTHER" id="PTHR43580">
    <property type="entry name" value="OXIDOREDUCTASE GLYR1-RELATED"/>
    <property type="match status" value="1"/>
</dbReference>
<protein>
    <recommendedName>
        <fullName evidence="8">NAD(P)-dependent oxidoreductase</fullName>
    </recommendedName>
</protein>
<feature type="domain" description="6-phosphogluconate dehydrogenase NADP-binding" evidence="4">
    <location>
        <begin position="38"/>
        <end position="188"/>
    </location>
</feature>
<organism evidence="6 7">
    <name type="scientific">Paenibacillus solanacearum</name>
    <dbReference type="NCBI Taxonomy" id="2048548"/>
    <lineage>
        <taxon>Bacteria</taxon>
        <taxon>Bacillati</taxon>
        <taxon>Bacillota</taxon>
        <taxon>Bacilli</taxon>
        <taxon>Bacillales</taxon>
        <taxon>Paenibacillaceae</taxon>
        <taxon>Paenibacillus</taxon>
    </lineage>
</organism>
<comment type="caution">
    <text evidence="6">The sequence shown here is derived from an EMBL/GenBank/DDBJ whole genome shotgun (WGS) entry which is preliminary data.</text>
</comment>
<dbReference type="InterPro" id="IPR048666">
    <property type="entry name" value="RedAm-like_C"/>
</dbReference>
<dbReference type="GO" id="GO:0050661">
    <property type="term" value="F:NADP binding"/>
    <property type="evidence" value="ECO:0007669"/>
    <property type="project" value="InterPro"/>
</dbReference>
<evidence type="ECO:0000259" key="4">
    <source>
        <dbReference type="Pfam" id="PF03446"/>
    </source>
</evidence>
<keyword evidence="2" id="KW-0560">Oxidoreductase</keyword>
<evidence type="ECO:0000256" key="3">
    <source>
        <dbReference type="SAM" id="MobiDB-lite"/>
    </source>
</evidence>
<dbReference type="PIRSF" id="PIRSF000103">
    <property type="entry name" value="HIBADH"/>
    <property type="match status" value="1"/>
</dbReference>
<evidence type="ECO:0000313" key="6">
    <source>
        <dbReference type="EMBL" id="CAG7621885.1"/>
    </source>
</evidence>
<feature type="region of interest" description="Disordered" evidence="3">
    <location>
        <begin position="18"/>
        <end position="37"/>
    </location>
</feature>
<evidence type="ECO:0000313" key="7">
    <source>
        <dbReference type="Proteomes" id="UP000693672"/>
    </source>
</evidence>
<reference evidence="6" key="1">
    <citation type="submission" date="2021-06" db="EMBL/GenBank/DDBJ databases">
        <authorList>
            <person name="Criscuolo A."/>
        </authorList>
    </citation>
    <scope>NUCLEOTIDE SEQUENCE</scope>
    <source>
        <strain evidence="6">CIP111600</strain>
    </source>
</reference>